<keyword evidence="6" id="KW-0539">Nucleus</keyword>
<keyword evidence="5" id="KW-0804">Transcription</keyword>
<evidence type="ECO:0000256" key="1">
    <source>
        <dbReference type="ARBA" id="ARBA00004123"/>
    </source>
</evidence>
<dbReference type="InterPro" id="IPR015350">
    <property type="entry name" value="Beta-trefoil_DNA-bd_dom"/>
</dbReference>
<evidence type="ECO:0000256" key="2">
    <source>
        <dbReference type="ARBA" id="ARBA00009704"/>
    </source>
</evidence>
<feature type="compositionally biased region" description="Polar residues" evidence="7">
    <location>
        <begin position="936"/>
        <end position="951"/>
    </location>
</feature>
<dbReference type="GO" id="GO:0005634">
    <property type="term" value="C:nucleus"/>
    <property type="evidence" value="ECO:0007669"/>
    <property type="project" value="UniProtKB-SubCell"/>
</dbReference>
<dbReference type="AlphaFoldDB" id="A0A5M6BPE9"/>
<dbReference type="GO" id="GO:0001228">
    <property type="term" value="F:DNA-binding transcription activator activity, RNA polymerase II-specific"/>
    <property type="evidence" value="ECO:0007669"/>
    <property type="project" value="InterPro"/>
</dbReference>
<accession>A0A5M6BPE9</accession>
<keyword evidence="4" id="KW-0238">DNA-binding</keyword>
<feature type="region of interest" description="Disordered" evidence="7">
    <location>
        <begin position="189"/>
        <end position="211"/>
    </location>
</feature>
<comment type="subcellular location">
    <subcellularLocation>
        <location evidence="1">Nucleus</location>
    </subcellularLocation>
</comment>
<dbReference type="GO" id="GO:0000978">
    <property type="term" value="F:RNA polymerase II cis-regulatory region sequence-specific DNA binding"/>
    <property type="evidence" value="ECO:0007669"/>
    <property type="project" value="InterPro"/>
</dbReference>
<dbReference type="EMBL" id="CP144053">
    <property type="protein sequence ID" value="WWD17423.1"/>
    <property type="molecule type" value="Genomic_DNA"/>
</dbReference>
<feature type="compositionally biased region" description="Basic and acidic residues" evidence="7">
    <location>
        <begin position="1052"/>
        <end position="1061"/>
    </location>
</feature>
<keyword evidence="9" id="KW-1185">Reference proteome</keyword>
<dbReference type="InterPro" id="IPR040159">
    <property type="entry name" value="CLS_fam"/>
</dbReference>
<dbReference type="Proteomes" id="UP000322225">
    <property type="component" value="Chromosome 3"/>
</dbReference>
<evidence type="ECO:0000256" key="3">
    <source>
        <dbReference type="ARBA" id="ARBA00023015"/>
    </source>
</evidence>
<protein>
    <submittedName>
        <fullName evidence="8">Uncharacterized protein</fullName>
    </submittedName>
</protein>
<name>A0A5M6BPE9_9TREE</name>
<evidence type="ECO:0000313" key="9">
    <source>
        <dbReference type="Proteomes" id="UP000322225"/>
    </source>
</evidence>
<reference evidence="8" key="2">
    <citation type="submission" date="2024-01" db="EMBL/GenBank/DDBJ databases">
        <title>Comparative genomics of Cryptococcus and Kwoniella reveals pathogenesis evolution and contrasting modes of karyotype evolution via chromosome fusion or intercentromeric recombination.</title>
        <authorList>
            <person name="Coelho M.A."/>
            <person name="David-Palma M."/>
            <person name="Shea T."/>
            <person name="Bowers K."/>
            <person name="McGinley-Smith S."/>
            <person name="Mohammad A.W."/>
            <person name="Gnirke A."/>
            <person name="Yurkov A.M."/>
            <person name="Nowrousian M."/>
            <person name="Sun S."/>
            <person name="Cuomo C.A."/>
            <person name="Heitman J."/>
        </authorList>
    </citation>
    <scope>NUCLEOTIDE SEQUENCE</scope>
    <source>
        <strain evidence="8">CBS 12478</strain>
    </source>
</reference>
<evidence type="ECO:0000256" key="7">
    <source>
        <dbReference type="SAM" id="MobiDB-lite"/>
    </source>
</evidence>
<feature type="compositionally biased region" description="Basic and acidic residues" evidence="7">
    <location>
        <begin position="42"/>
        <end position="52"/>
    </location>
</feature>
<dbReference type="OrthoDB" id="5600360at2759"/>
<feature type="compositionally biased region" description="Basic and acidic residues" evidence="7">
    <location>
        <begin position="986"/>
        <end position="995"/>
    </location>
</feature>
<keyword evidence="3" id="KW-0805">Transcription regulation</keyword>
<dbReference type="SUPFAM" id="SSF49417">
    <property type="entry name" value="p53-like transcription factors"/>
    <property type="match status" value="1"/>
</dbReference>
<dbReference type="InterPro" id="IPR037095">
    <property type="entry name" value="RBP-J/Cbf11_DNA-bd_sf"/>
</dbReference>
<feature type="compositionally biased region" description="Low complexity" evidence="7">
    <location>
        <begin position="197"/>
        <end position="211"/>
    </location>
</feature>
<dbReference type="SMART" id="SM01267">
    <property type="entry name" value="LAG1_DNAbind"/>
    <property type="match status" value="1"/>
</dbReference>
<dbReference type="InterPro" id="IPR036358">
    <property type="entry name" value="BTD_sf"/>
</dbReference>
<sequence length="1196" mass="128608">MLDNDNNNGGGSGNGDVPSATPLDLLINAIAGSTDYNFPPPPEHEQNETRENDEAHLGTVEGENDDGEVQSINLDGLLAARKVPAEQPGTLSYSLKTASERHREVASSSSQRQLGKVIAARVIDSLPMHQTNNSSSRSFEPPISTVEVWHPTTGQKSYGKERRILNPPPILRVTGAVLPTITSVTLSTIPNPPLTPAPSSSASATPSVSGSQTHRIIPAQLDTSLAPEVPIHQGKRAERLDRKRKLRDAALNAGFGATLPKIRSGIEGRDRDALREGLTFPGLWVGEDAGKGKEFVLQLKLEQEGSKESTADGVISEIAEEHPAAEAVAEKEEIPLAPTPTIDHPFEPPNDGFPDVDEVHESSLVDMLGSSSMEVLQPLAEAVRQAGNDHNETLAGHLGSITTPNNETGQESNVKIAPGEASRITVSKPAADRTLATLVSTTLKIVSKPSQKTAKARSMASCLSTKSSFALWTRIHGQTVRTKYMKLETDEDGNDPRLTSKTGKWTPFKFEIIHRAVPQSEKASRDRLGAVGYDDDRLTYGSIVSLVDLQSGTKSDPVKLVKVESGEVRIAENEGDPVSELQRIGLVRMVNWAEDLTGGARWYLSAPGARMGGAEVAGQSSSRSRPIRIKAKPSPVVARTSILTQPTDPPATLNGAVTELAPSMEEQPFPMMLDEPATGLGQIPQPDSTAQASLHETEESVEPPMKKKKTKRNALAIAVVAEDEDGGVQALLSWSKAGRAERPMDGPNGDGMGQRTVLVEKVEDWMCWIIGGVSCFSTSFFSTSDASIAVPSHPIDPVPQILVPPVFHPDKNTLDLTISEFFFSDSADPTRPREPLEVYLGPLGPLHLTVWQSNARRTRPSDNNGYINPEYAGPYFDNSPHSAEQSVLSAYPKDINHVIVVVEMPGPEDIIKAMQHGVAQAALEKLASRAEHGGAQESSGKSVVQDQQDMSSGLEGSVQATETPWSDENAQRPSNDISNKPSSETRGQEEVRGNDDQQPAEMAIAEALSMADNDFSSLHHLGPFDADIEAEAEPETEQPPTLQSHENLLDPSLRDHTRDTSMDAETAETQAEFAVVPIEAAITQDTEPQDLRQTSASSNHEIGISTTQQQLERNESPPEMLNLYVPAKVEKPTQSQTEMMPLPLLLLRKNDGVAFGTGRSVVAQRLDGDLIGEGIGAEGSGSAGAGTRWGLRVVET</sequence>
<dbReference type="InterPro" id="IPR015351">
    <property type="entry name" value="RBP-J/Cbf11/Cbf12_DNA-bd"/>
</dbReference>
<proteinExistence type="inferred from homology"/>
<dbReference type="Pfam" id="PF09271">
    <property type="entry name" value="LAG1-DNAbind"/>
    <property type="match status" value="1"/>
</dbReference>
<feature type="region of interest" description="Disordered" evidence="7">
    <location>
        <begin position="680"/>
        <end position="709"/>
    </location>
</feature>
<dbReference type="SMART" id="SM01268">
    <property type="entry name" value="BTD"/>
    <property type="match status" value="1"/>
</dbReference>
<feature type="compositionally biased region" description="Polar residues" evidence="7">
    <location>
        <begin position="685"/>
        <end position="694"/>
    </location>
</feature>
<dbReference type="KEGG" id="ksn:43592349"/>
<dbReference type="SUPFAM" id="SSF110217">
    <property type="entry name" value="DNA-binding protein LAG-1 (CSL)"/>
    <property type="match status" value="1"/>
</dbReference>
<reference evidence="8" key="1">
    <citation type="submission" date="2017-08" db="EMBL/GenBank/DDBJ databases">
        <authorList>
            <person name="Cuomo C."/>
            <person name="Billmyre B."/>
            <person name="Heitman J."/>
        </authorList>
    </citation>
    <scope>NUCLEOTIDE SEQUENCE</scope>
    <source>
        <strain evidence="8">CBS 12478</strain>
    </source>
</reference>
<dbReference type="RefSeq" id="XP_031857551.1">
    <property type="nucleotide sequence ID" value="XM_032008177.1"/>
</dbReference>
<evidence type="ECO:0000256" key="4">
    <source>
        <dbReference type="ARBA" id="ARBA00023125"/>
    </source>
</evidence>
<dbReference type="Gene3D" id="2.80.10.50">
    <property type="match status" value="1"/>
</dbReference>
<dbReference type="InterPro" id="IPR008967">
    <property type="entry name" value="p53-like_TF_DNA-bd_sf"/>
</dbReference>
<feature type="region of interest" description="Disordered" evidence="7">
    <location>
        <begin position="929"/>
        <end position="998"/>
    </location>
</feature>
<feature type="compositionally biased region" description="Polar residues" evidence="7">
    <location>
        <begin position="958"/>
        <end position="985"/>
    </location>
</feature>
<evidence type="ECO:0000256" key="6">
    <source>
        <dbReference type="ARBA" id="ARBA00023242"/>
    </source>
</evidence>
<dbReference type="Gene3D" id="2.60.40.1450">
    <property type="entry name" value="LAG1, DNA binding domain"/>
    <property type="match status" value="1"/>
</dbReference>
<feature type="region of interest" description="Disordered" evidence="7">
    <location>
        <begin position="1"/>
        <end position="52"/>
    </location>
</feature>
<organism evidence="8 9">
    <name type="scientific">Kwoniella shandongensis</name>
    <dbReference type="NCBI Taxonomy" id="1734106"/>
    <lineage>
        <taxon>Eukaryota</taxon>
        <taxon>Fungi</taxon>
        <taxon>Dikarya</taxon>
        <taxon>Basidiomycota</taxon>
        <taxon>Agaricomycotina</taxon>
        <taxon>Tremellomycetes</taxon>
        <taxon>Tremellales</taxon>
        <taxon>Cryptococcaceae</taxon>
        <taxon>Kwoniella</taxon>
    </lineage>
</organism>
<evidence type="ECO:0000256" key="5">
    <source>
        <dbReference type="ARBA" id="ARBA00023163"/>
    </source>
</evidence>
<comment type="similarity">
    <text evidence="2">Belongs to the Su(H) family.</text>
</comment>
<dbReference type="GeneID" id="43592349"/>
<evidence type="ECO:0000313" key="8">
    <source>
        <dbReference type="EMBL" id="WWD17423.1"/>
    </source>
</evidence>
<gene>
    <name evidence="8" type="ORF">CI109_101864</name>
</gene>
<dbReference type="PANTHER" id="PTHR10665">
    <property type="entry name" value="RECOMBINING BINDING PROTEIN SUPPRESSOR OF HAIRLESS"/>
    <property type="match status" value="1"/>
</dbReference>
<feature type="region of interest" description="Disordered" evidence="7">
    <location>
        <begin position="1031"/>
        <end position="1061"/>
    </location>
</feature>